<proteinExistence type="inferred from homology"/>
<dbReference type="GO" id="GO:0043190">
    <property type="term" value="C:ATP-binding cassette (ABC) transporter complex"/>
    <property type="evidence" value="ECO:0007669"/>
    <property type="project" value="InterPro"/>
</dbReference>
<reference evidence="12 14" key="2">
    <citation type="submission" date="2018-08" db="EMBL/GenBank/DDBJ databases">
        <title>Genomic Encyclopedia of Archaeal and Bacterial Type Strains, Phase II (KMG-II): from individual species to whole genera.</title>
        <authorList>
            <person name="Goeker M."/>
        </authorList>
    </citation>
    <scope>NUCLEOTIDE SEQUENCE [LARGE SCALE GENOMIC DNA]</scope>
    <source>
        <strain evidence="12 14">DSM 2261</strain>
    </source>
</reference>
<dbReference type="GO" id="GO:0022857">
    <property type="term" value="F:transmembrane transporter activity"/>
    <property type="evidence" value="ECO:0007669"/>
    <property type="project" value="InterPro"/>
</dbReference>
<dbReference type="InterPro" id="IPR041894">
    <property type="entry name" value="PBP2_ProX-like"/>
</dbReference>
<dbReference type="InterPro" id="IPR051204">
    <property type="entry name" value="ABC_transp_perm/SBD"/>
</dbReference>
<feature type="transmembrane region" description="Helical" evidence="8">
    <location>
        <begin position="417"/>
        <end position="442"/>
    </location>
</feature>
<feature type="transmembrane region" description="Helical" evidence="8">
    <location>
        <begin position="337"/>
        <end position="357"/>
    </location>
</feature>
<evidence type="ECO:0000256" key="9">
    <source>
        <dbReference type="SAM" id="SignalP"/>
    </source>
</evidence>
<keyword evidence="3 8" id="KW-0812">Transmembrane</keyword>
<dbReference type="Pfam" id="PF00528">
    <property type="entry name" value="BPD_transp_1"/>
    <property type="match status" value="1"/>
</dbReference>
<feature type="transmembrane region" description="Helical" evidence="8">
    <location>
        <begin position="462"/>
        <end position="484"/>
    </location>
</feature>
<keyword evidence="14" id="KW-1185">Reference proteome</keyword>
<comment type="subcellular location">
    <subcellularLocation>
        <location evidence="1 8">Cell membrane</location>
        <topology evidence="1 8">Multi-pass membrane protein</topology>
    </subcellularLocation>
</comment>
<organism evidence="11 13">
    <name type="scientific">Archangium gephyra</name>
    <dbReference type="NCBI Taxonomy" id="48"/>
    <lineage>
        <taxon>Bacteria</taxon>
        <taxon>Pseudomonadati</taxon>
        <taxon>Myxococcota</taxon>
        <taxon>Myxococcia</taxon>
        <taxon>Myxococcales</taxon>
        <taxon>Cystobacterineae</taxon>
        <taxon>Archangiaceae</taxon>
        <taxon>Archangium</taxon>
    </lineage>
</organism>
<dbReference type="SUPFAM" id="SSF53850">
    <property type="entry name" value="Periplasmic binding protein-like II"/>
    <property type="match status" value="1"/>
</dbReference>
<dbReference type="Pfam" id="PF04069">
    <property type="entry name" value="OpuAC"/>
    <property type="match status" value="1"/>
</dbReference>
<dbReference type="PROSITE" id="PS51257">
    <property type="entry name" value="PROKAR_LIPOPROTEIN"/>
    <property type="match status" value="1"/>
</dbReference>
<dbReference type="Gene3D" id="3.40.190.120">
    <property type="entry name" value="Osmoprotection protein (prox), domain 2"/>
    <property type="match status" value="1"/>
</dbReference>
<dbReference type="Gene3D" id="1.10.3720.10">
    <property type="entry name" value="MetI-like"/>
    <property type="match status" value="1"/>
</dbReference>
<keyword evidence="5 8" id="KW-0472">Membrane</keyword>
<dbReference type="Proteomes" id="UP000035579">
    <property type="component" value="Chromosome"/>
</dbReference>
<feature type="transmembrane region" description="Helical" evidence="8">
    <location>
        <begin position="306"/>
        <end position="328"/>
    </location>
</feature>
<feature type="signal peptide" evidence="9">
    <location>
        <begin position="1"/>
        <end position="19"/>
    </location>
</feature>
<keyword evidence="4 8" id="KW-1133">Transmembrane helix</keyword>
<dbReference type="InterPro" id="IPR000515">
    <property type="entry name" value="MetI-like"/>
</dbReference>
<dbReference type="PANTHER" id="PTHR30177:SF4">
    <property type="entry name" value="OSMOPROTECTANT IMPORT PERMEASE PROTEIN OSMW"/>
    <property type="match status" value="1"/>
</dbReference>
<dbReference type="RefSeq" id="WP_047854871.1">
    <property type="nucleotide sequence ID" value="NZ_CP011509.1"/>
</dbReference>
<gene>
    <name evidence="11" type="ORF">AA314_01535</name>
    <name evidence="12" type="ORF">ATI61_104670</name>
</gene>
<protein>
    <submittedName>
        <fullName evidence="11">L-proline glycine betaine binding ABC transporter protein ProX</fullName>
    </submittedName>
    <submittedName>
        <fullName evidence="12">Osmoprotectant transport system permease protein</fullName>
    </submittedName>
</protein>
<dbReference type="KEGG" id="age:AA314_01535"/>
<dbReference type="PANTHER" id="PTHR30177">
    <property type="entry name" value="GLYCINE BETAINE/L-PROLINE TRANSPORT SYSTEM PERMEASE PROTEIN PROW"/>
    <property type="match status" value="1"/>
</dbReference>
<feature type="transmembrane region" description="Helical" evidence="8">
    <location>
        <begin position="363"/>
        <end position="380"/>
    </location>
</feature>
<comment type="similarity">
    <text evidence="8">Belongs to the binding-protein-dependent transport system permease family.</text>
</comment>
<dbReference type="CDD" id="cd13607">
    <property type="entry name" value="PBP2_AfProX_like"/>
    <property type="match status" value="1"/>
</dbReference>
<dbReference type="SUPFAM" id="SSF161098">
    <property type="entry name" value="MetI-like"/>
    <property type="match status" value="1"/>
</dbReference>
<evidence type="ECO:0000259" key="10">
    <source>
        <dbReference type="PROSITE" id="PS50928"/>
    </source>
</evidence>
<dbReference type="GO" id="GO:0031460">
    <property type="term" value="P:glycine betaine transport"/>
    <property type="evidence" value="ECO:0007669"/>
    <property type="project" value="UniProtKB-ARBA"/>
</dbReference>
<evidence type="ECO:0000313" key="13">
    <source>
        <dbReference type="Proteomes" id="UP000035579"/>
    </source>
</evidence>
<dbReference type="Gene3D" id="3.40.190.10">
    <property type="entry name" value="Periplasmic binding protein-like II"/>
    <property type="match status" value="1"/>
</dbReference>
<dbReference type="EMBL" id="QUMU01000004">
    <property type="protein sequence ID" value="REG33379.1"/>
    <property type="molecule type" value="Genomic_DNA"/>
</dbReference>
<evidence type="ECO:0000256" key="3">
    <source>
        <dbReference type="ARBA" id="ARBA00022692"/>
    </source>
</evidence>
<comment type="similarity">
    <text evidence="6">In the C-terminal section; belongs to the OsmX family.</text>
</comment>
<evidence type="ECO:0000313" key="12">
    <source>
        <dbReference type="EMBL" id="REG33379.1"/>
    </source>
</evidence>
<feature type="chain" id="PRO_5042128926" evidence="9">
    <location>
        <begin position="20"/>
        <end position="495"/>
    </location>
</feature>
<dbReference type="InterPro" id="IPR035906">
    <property type="entry name" value="MetI-like_sf"/>
</dbReference>
<evidence type="ECO:0000313" key="11">
    <source>
        <dbReference type="EMBL" id="AKI99908.1"/>
    </source>
</evidence>
<evidence type="ECO:0000256" key="8">
    <source>
        <dbReference type="RuleBase" id="RU363032"/>
    </source>
</evidence>
<dbReference type="PROSITE" id="PS50928">
    <property type="entry name" value="ABC_TM1"/>
    <property type="match status" value="1"/>
</dbReference>
<reference evidence="11 13" key="1">
    <citation type="submission" date="2015-05" db="EMBL/GenBank/DDBJ databases">
        <title>Genome assembly of Archangium gephyra DSM 2261.</title>
        <authorList>
            <person name="Sharma G."/>
            <person name="Subramanian S."/>
        </authorList>
    </citation>
    <scope>NUCLEOTIDE SEQUENCE [LARGE SCALE GENOMIC DNA]</scope>
    <source>
        <strain evidence="11 13">DSM 2261</strain>
    </source>
</reference>
<evidence type="ECO:0000256" key="5">
    <source>
        <dbReference type="ARBA" id="ARBA00023136"/>
    </source>
</evidence>
<dbReference type="CDD" id="cd06261">
    <property type="entry name" value="TM_PBP2"/>
    <property type="match status" value="1"/>
</dbReference>
<name>A0AAC8Q2W4_9BACT</name>
<dbReference type="InterPro" id="IPR007210">
    <property type="entry name" value="ABC_Gly_betaine_transp_sub-bd"/>
</dbReference>
<keyword evidence="9" id="KW-0732">Signal</keyword>
<evidence type="ECO:0000256" key="2">
    <source>
        <dbReference type="ARBA" id="ARBA00022448"/>
    </source>
</evidence>
<dbReference type="FunFam" id="1.10.3720.10:FF:000001">
    <property type="entry name" value="Glycine betaine ABC transporter, permease"/>
    <property type="match status" value="1"/>
</dbReference>
<evidence type="ECO:0000313" key="14">
    <source>
        <dbReference type="Proteomes" id="UP000256345"/>
    </source>
</evidence>
<evidence type="ECO:0000256" key="1">
    <source>
        <dbReference type="ARBA" id="ARBA00004651"/>
    </source>
</evidence>
<dbReference type="Proteomes" id="UP000256345">
    <property type="component" value="Unassembled WGS sequence"/>
</dbReference>
<dbReference type="EMBL" id="CP011509">
    <property type="protein sequence ID" value="AKI99908.1"/>
    <property type="molecule type" value="Genomic_DNA"/>
</dbReference>
<evidence type="ECO:0000256" key="6">
    <source>
        <dbReference type="ARBA" id="ARBA00035642"/>
    </source>
</evidence>
<evidence type="ECO:0000256" key="7">
    <source>
        <dbReference type="ARBA" id="ARBA00035652"/>
    </source>
</evidence>
<comment type="similarity">
    <text evidence="7">In the N-terminal section; belongs to the binding-protein-dependent transport system permease family.</text>
</comment>
<evidence type="ECO:0000256" key="4">
    <source>
        <dbReference type="ARBA" id="ARBA00022989"/>
    </source>
</evidence>
<accession>A0AAC8Q2W4</accession>
<keyword evidence="2 8" id="KW-0813">Transport</keyword>
<dbReference type="AlphaFoldDB" id="A0AAC8Q2W4"/>
<sequence>MRALAAAAVWLVLAACAGAPPEGTAVRVGSKKFTESVILGDMVTQLARSTGARAEHRRELGGTQVLWQALRRGELDLYPEYTGTLRQELFAGRALPDDESLRQALAAEGLRMSAPLGFNDTYALGMKEAEAERLGIRTLSDLREHPELRFGFSNEFMDRGDGWPALRSRYALPQREVRGLDHDLAYRGLESGAIQVTDLYSTDAEIAYYGLRVLEDDLRHFPAYDAVLLYREDLAGRAPEVVTALGRLEGRISEREMVELNARAKLQRVPEPQVAAAFLERELGLTVTVRGDSLGASLWLHTREHLFLVGLSLLAAIAVAVPLGVLVARRPRLGQGVLALAGIIQTVPSLALLVFMIPLLGIGARPAIVALFLYSLLPILRNTAAGLTGIAPEVRESAEALGLPPGARLRLVELPMAAPSILAGIQTSAVINVGTATLGALIGAGGYGQPILTGIRLDDTSLILQGAVPAAVLALLVSGLFELIERLVVPRGLRL</sequence>
<feature type="domain" description="ABC transmembrane type-1" evidence="10">
    <location>
        <begin position="302"/>
        <end position="485"/>
    </location>
</feature>